<keyword evidence="10" id="KW-1185">Reference proteome</keyword>
<reference evidence="8 10" key="2">
    <citation type="submission" date="2014-10" db="EMBL/GenBank/DDBJ databases">
        <title>Paracoccus sanguinis sp. nov., isolated from clinical specimens of New York State patients.</title>
        <authorList>
            <person name="Mingle L.A."/>
            <person name="Cole J.A."/>
            <person name="Lapierre P."/>
            <person name="Musser K.A."/>
        </authorList>
    </citation>
    <scope>NUCLEOTIDE SEQUENCE [LARGE SCALE GENOMIC DNA]</scope>
    <source>
        <strain evidence="8 10">JCM 14014</strain>
    </source>
</reference>
<evidence type="ECO:0000313" key="9">
    <source>
        <dbReference type="EMBL" id="SFA38773.1"/>
    </source>
</evidence>
<evidence type="ECO:0000256" key="6">
    <source>
        <dbReference type="SAM" id="Phobius"/>
    </source>
</evidence>
<protein>
    <submittedName>
        <fullName evidence="9">HemY protein</fullName>
    </submittedName>
    <submittedName>
        <fullName evidence="8">Heme biosynthesis protein HemY</fullName>
    </submittedName>
</protein>
<accession>A0A099F805</accession>
<dbReference type="InterPro" id="IPR011990">
    <property type="entry name" value="TPR-like_helical_dom_sf"/>
</dbReference>
<dbReference type="STRING" id="376733.SAMN04487972_101184"/>
<organism evidence="8 10">
    <name type="scientific">Paracoccus halophilus</name>
    <dbReference type="NCBI Taxonomy" id="376733"/>
    <lineage>
        <taxon>Bacteria</taxon>
        <taxon>Pseudomonadati</taxon>
        <taxon>Pseudomonadota</taxon>
        <taxon>Alphaproteobacteria</taxon>
        <taxon>Rhodobacterales</taxon>
        <taxon>Paracoccaceae</taxon>
        <taxon>Paracoccus</taxon>
    </lineage>
</organism>
<dbReference type="InterPro" id="IPR016982">
    <property type="entry name" value="Mms48"/>
</dbReference>
<dbReference type="PIRSF" id="PIRSF031802">
    <property type="entry name" value="UCP031802"/>
    <property type="match status" value="1"/>
</dbReference>
<evidence type="ECO:0000256" key="4">
    <source>
        <dbReference type="ARBA" id="ARBA00023136"/>
    </source>
</evidence>
<name>A0A099F805_9RHOB</name>
<dbReference type="eggNOG" id="COG3898">
    <property type="taxonomic scope" value="Bacteria"/>
</dbReference>
<feature type="transmembrane region" description="Helical" evidence="6">
    <location>
        <begin position="48"/>
        <end position="77"/>
    </location>
</feature>
<reference evidence="8 10" key="1">
    <citation type="submission" date="2014-09" db="EMBL/GenBank/DDBJ databases">
        <authorList>
            <person name="McGinnis J.M."/>
            <person name="Wolfgang W.J."/>
        </authorList>
    </citation>
    <scope>NUCLEOTIDE SEQUENCE [LARGE SCALE GENOMIC DNA]</scope>
    <source>
        <strain evidence="8 10">JCM 14014</strain>
    </source>
</reference>
<dbReference type="SUPFAM" id="SSF48452">
    <property type="entry name" value="TPR-like"/>
    <property type="match status" value="1"/>
</dbReference>
<feature type="region of interest" description="Disordered" evidence="5">
    <location>
        <begin position="462"/>
        <end position="590"/>
    </location>
</feature>
<evidence type="ECO:0000313" key="10">
    <source>
        <dbReference type="Proteomes" id="UP000029846"/>
    </source>
</evidence>
<dbReference type="AlphaFoldDB" id="A0A099F805"/>
<comment type="subcellular location">
    <subcellularLocation>
        <location evidence="1">Membrane</location>
    </subcellularLocation>
</comment>
<dbReference type="Pfam" id="PF07219">
    <property type="entry name" value="HemY_N"/>
    <property type="match status" value="1"/>
</dbReference>
<dbReference type="Gene3D" id="1.25.40.10">
    <property type="entry name" value="Tetratricopeptide repeat domain"/>
    <property type="match status" value="1"/>
</dbReference>
<reference evidence="9 11" key="3">
    <citation type="submission" date="2016-10" db="EMBL/GenBank/DDBJ databases">
        <authorList>
            <person name="de Groot N.N."/>
        </authorList>
    </citation>
    <scope>NUCLEOTIDE SEQUENCE [LARGE SCALE GENOMIC DNA]</scope>
    <source>
        <strain evidence="9 11">CGMCC 1.6117</strain>
    </source>
</reference>
<keyword evidence="3 6" id="KW-1133">Transmembrane helix</keyword>
<keyword evidence="4 6" id="KW-0472">Membrane</keyword>
<sequence>MLLSALKILLFFAIVLAVALGAMQLSESNQGLTMVYDGTEYVLGPVHVLIAVIVVVLLGWLVVRIVGLIVAFVRFLLGDQTAINRYFARSRERKGYEALSEGMLAVASGEGRLAQDKAARAAKFLDKPHVTDLLAAQAAEVAGDTTRAGEVYRRLLSDDRTRFVGIRGLLRQKLAEGDTATALKLAEKAYALKPKSAELQDTLLELQTRQGDWKGARSVLKDKRRQGQLPQDVHIRRDAVLALKEASEVLAAGSSISAREAAISASRASPDLIPAAVLAARSYIAQGDARNASRVLQKTWSVRPHPSIAATYAEIAPDEKPAARLRRFEDLMRKNPDHEETRLLRAELLLAAEDFPGARRALGDLAEKHPTVRSLSILAAIERGEGADDAVVRGILARALAASRGPQWVCDKCHNVMADWAPVCDSCAGFDTLTWREPDTPAWRARPGDGVEMLPLLIGGQPEAAKADDRPAAEIASASEAGPEPATAPGMVGPEPEAPEPAPVTPEPDPAPEPDVAPGMVPRDSDYRAAGPNGSARHEPAMTVTDPEPAPPEKPAEHGRKPRFTDESEVVPVRPDVEPPDDAGFLEKNR</sequence>
<dbReference type="GO" id="GO:0016020">
    <property type="term" value="C:membrane"/>
    <property type="evidence" value="ECO:0007669"/>
    <property type="project" value="UniProtKB-SubCell"/>
</dbReference>
<dbReference type="EMBL" id="JRKN01000002">
    <property type="protein sequence ID" value="KGJ06376.1"/>
    <property type="molecule type" value="Genomic_DNA"/>
</dbReference>
<feature type="compositionally biased region" description="Pro residues" evidence="5">
    <location>
        <begin position="499"/>
        <end position="515"/>
    </location>
</feature>
<evidence type="ECO:0000259" key="7">
    <source>
        <dbReference type="Pfam" id="PF07219"/>
    </source>
</evidence>
<feature type="compositionally biased region" description="Basic and acidic residues" evidence="5">
    <location>
        <begin position="554"/>
        <end position="566"/>
    </location>
</feature>
<evidence type="ECO:0000313" key="8">
    <source>
        <dbReference type="EMBL" id="KGJ06376.1"/>
    </source>
</evidence>
<dbReference type="EMBL" id="FOJO01000001">
    <property type="protein sequence ID" value="SFA38773.1"/>
    <property type="molecule type" value="Genomic_DNA"/>
</dbReference>
<proteinExistence type="predicted"/>
<evidence type="ECO:0000313" key="11">
    <source>
        <dbReference type="Proteomes" id="UP000182312"/>
    </source>
</evidence>
<dbReference type="Proteomes" id="UP000182312">
    <property type="component" value="Unassembled WGS sequence"/>
</dbReference>
<dbReference type="Proteomes" id="UP000029846">
    <property type="component" value="Unassembled WGS sequence"/>
</dbReference>
<dbReference type="InterPro" id="IPR010817">
    <property type="entry name" value="HemY_N"/>
</dbReference>
<feature type="domain" description="HemY N-terminal" evidence="7">
    <location>
        <begin position="33"/>
        <end position="142"/>
    </location>
</feature>
<dbReference type="Pfam" id="PF14559">
    <property type="entry name" value="TPR_19"/>
    <property type="match status" value="1"/>
</dbReference>
<dbReference type="RefSeq" id="WP_036738276.1">
    <property type="nucleotide sequence ID" value="NZ_FOJO01000001.1"/>
</dbReference>
<evidence type="ECO:0000256" key="3">
    <source>
        <dbReference type="ARBA" id="ARBA00022989"/>
    </source>
</evidence>
<evidence type="ECO:0000256" key="2">
    <source>
        <dbReference type="ARBA" id="ARBA00022692"/>
    </source>
</evidence>
<keyword evidence="2 6" id="KW-0812">Transmembrane</keyword>
<gene>
    <name evidence="8" type="ORF">IT41_01675</name>
    <name evidence="9" type="ORF">SAMN04487972_101184</name>
</gene>
<evidence type="ECO:0000256" key="5">
    <source>
        <dbReference type="SAM" id="MobiDB-lite"/>
    </source>
</evidence>
<evidence type="ECO:0000256" key="1">
    <source>
        <dbReference type="ARBA" id="ARBA00004370"/>
    </source>
</evidence>